<dbReference type="PANTHER" id="PTHR30620:SF33">
    <property type="entry name" value="BETA-D-GLUCAN EXOHYDROLASE-LIKE PROTEIN-RELATED"/>
    <property type="match status" value="1"/>
</dbReference>
<sequence length="634" mass="70211">MVIMEGAPMLYRNPNESIEARVEDLIGRMTLEEKIGQMMMMGRVKPKEDGSIGPLIVGGANAGRGPYEEAAPVEKWAEMADKWQEAALRSRLGIPLLLGVDAIHGHNRAYRTTIFPHNVGLGATRDEDLMRRIGEATAKELRASGLNYTFAPCVAVAKDLRWKRCYESYSEETEVVGKMTSIITGLQGSPPEGYPKNYPFVARGGNNVVACAKHFVGDGGTEGGKTDGDTKMDEEMLERDHVAPYLDCISKNVCTTMASFSSYNGEKMHAHKYLLTDVLKGKLKFKGLVISDWRGVDKLHKLKEGEEVDYHACADLAINAGIDMVLGPNPEKFQRALLSLVNETKVVPESRIDDAVRRILRVKFAAGIFDLPISERPSPDVVYCELHREIAREAVRKSLVLLKNGKNKPFLPLSKDAEKILVAGNHANNLGYQCGAWTIFETGDYADRKNGITILEAIKEAVGPATEVEFEMYPSSNTLSAAEKFKYAIIAVGERPYAEYTPTYLKTEPLLQPNVVDMICSVADKVPTLLILISGRPIELEKKMLDKVEGVVAAWLPGTEGNGITDVIFGDHDFEGRLPFAWFESVNQLPKDPEAKSYNPDRFPFGHILTYNKKRTDPEGDMDNGGPSSKRPWK</sequence>
<dbReference type="Gene3D" id="3.20.20.300">
    <property type="entry name" value="Glycoside hydrolase, family 3, N-terminal domain"/>
    <property type="match status" value="1"/>
</dbReference>
<reference evidence="8 9" key="1">
    <citation type="journal article" date="2023" name="Hortic Res">
        <title>Pangenome of water caltrop reveals structural variations and asymmetric subgenome divergence after allopolyploidization.</title>
        <authorList>
            <person name="Zhang X."/>
            <person name="Chen Y."/>
            <person name="Wang L."/>
            <person name="Yuan Y."/>
            <person name="Fang M."/>
            <person name="Shi L."/>
            <person name="Lu R."/>
            <person name="Comes H.P."/>
            <person name="Ma Y."/>
            <person name="Chen Y."/>
            <person name="Huang G."/>
            <person name="Zhou Y."/>
            <person name="Zheng Z."/>
            <person name="Qiu Y."/>
        </authorList>
    </citation>
    <scope>NUCLEOTIDE SEQUENCE [LARGE SCALE GENOMIC DNA]</scope>
    <source>
        <tissue evidence="8">Roots</tissue>
    </source>
</reference>
<evidence type="ECO:0000256" key="1">
    <source>
        <dbReference type="ARBA" id="ARBA00005336"/>
    </source>
</evidence>
<dbReference type="EMBL" id="JAXIOK010000014">
    <property type="protein sequence ID" value="KAK4755855.1"/>
    <property type="molecule type" value="Genomic_DNA"/>
</dbReference>
<dbReference type="InterPro" id="IPR002772">
    <property type="entry name" value="Glyco_hydro_3_C"/>
</dbReference>
<dbReference type="Pfam" id="PF01915">
    <property type="entry name" value="Glyco_hydro_3_C"/>
    <property type="match status" value="1"/>
</dbReference>
<evidence type="ECO:0000313" key="8">
    <source>
        <dbReference type="EMBL" id="KAK4755855.1"/>
    </source>
</evidence>
<dbReference type="InterPro" id="IPR051915">
    <property type="entry name" value="Cellulose_Degrad_GH3"/>
</dbReference>
<keyword evidence="3 4" id="KW-0326">Glycosidase</keyword>
<proteinExistence type="inferred from homology"/>
<dbReference type="SUPFAM" id="SSF52279">
    <property type="entry name" value="Beta-D-glucan exohydrolase, C-terminal domain"/>
    <property type="match status" value="1"/>
</dbReference>
<comment type="caution">
    <text evidence="8">The sequence shown here is derived from an EMBL/GenBank/DDBJ whole genome shotgun (WGS) entry which is preliminary data.</text>
</comment>
<dbReference type="InterPro" id="IPR001764">
    <property type="entry name" value="Glyco_hydro_3_N"/>
</dbReference>
<feature type="domain" description="Glycoside hydrolase family 3 N-terminal" evidence="6">
    <location>
        <begin position="30"/>
        <end position="362"/>
    </location>
</feature>
<dbReference type="InterPro" id="IPR019800">
    <property type="entry name" value="Glyco_hydro_3_AS"/>
</dbReference>
<keyword evidence="2 4" id="KW-0378">Hydrolase</keyword>
<comment type="similarity">
    <text evidence="1 4">Belongs to the glycosyl hydrolase 3 family.</text>
</comment>
<dbReference type="PRINTS" id="PR00133">
    <property type="entry name" value="GLHYDRLASE3"/>
</dbReference>
<dbReference type="FunFam" id="3.40.50.1700:FF:000002">
    <property type="entry name" value="Glycosyl hydrolase family protein"/>
    <property type="match status" value="1"/>
</dbReference>
<dbReference type="PANTHER" id="PTHR30620">
    <property type="entry name" value="PERIPLASMIC BETA-GLUCOSIDASE-RELATED"/>
    <property type="match status" value="1"/>
</dbReference>
<evidence type="ECO:0000256" key="4">
    <source>
        <dbReference type="RuleBase" id="RU361161"/>
    </source>
</evidence>
<evidence type="ECO:0000256" key="2">
    <source>
        <dbReference type="ARBA" id="ARBA00022801"/>
    </source>
</evidence>
<keyword evidence="9" id="KW-1185">Reference proteome</keyword>
<feature type="domain" description="Glycoside hydrolase family 3 C-terminal" evidence="7">
    <location>
        <begin position="399"/>
        <end position="611"/>
    </location>
</feature>
<dbReference type="Pfam" id="PF00933">
    <property type="entry name" value="Glyco_hydro_3"/>
    <property type="match status" value="1"/>
</dbReference>
<accession>A0AAN7Q2Z4</accession>
<dbReference type="InterPro" id="IPR036962">
    <property type="entry name" value="Glyco_hydro_3_N_sf"/>
</dbReference>
<dbReference type="PROSITE" id="PS00775">
    <property type="entry name" value="GLYCOSYL_HYDROL_F3"/>
    <property type="match status" value="1"/>
</dbReference>
<gene>
    <name evidence="8" type="ORF">SAY87_009612</name>
</gene>
<evidence type="ECO:0000256" key="3">
    <source>
        <dbReference type="ARBA" id="ARBA00023295"/>
    </source>
</evidence>
<dbReference type="GO" id="GO:0009251">
    <property type="term" value="P:glucan catabolic process"/>
    <property type="evidence" value="ECO:0007669"/>
    <property type="project" value="TreeGrafter"/>
</dbReference>
<dbReference type="InterPro" id="IPR036881">
    <property type="entry name" value="Glyco_hydro_3_C_sf"/>
</dbReference>
<dbReference type="GO" id="GO:0008422">
    <property type="term" value="F:beta-glucosidase activity"/>
    <property type="evidence" value="ECO:0007669"/>
    <property type="project" value="TreeGrafter"/>
</dbReference>
<dbReference type="InterPro" id="IPR017853">
    <property type="entry name" value="GH"/>
</dbReference>
<evidence type="ECO:0008006" key="10">
    <source>
        <dbReference type="Google" id="ProtNLM"/>
    </source>
</evidence>
<organism evidence="8 9">
    <name type="scientific">Trapa incisa</name>
    <dbReference type="NCBI Taxonomy" id="236973"/>
    <lineage>
        <taxon>Eukaryota</taxon>
        <taxon>Viridiplantae</taxon>
        <taxon>Streptophyta</taxon>
        <taxon>Embryophyta</taxon>
        <taxon>Tracheophyta</taxon>
        <taxon>Spermatophyta</taxon>
        <taxon>Magnoliopsida</taxon>
        <taxon>eudicotyledons</taxon>
        <taxon>Gunneridae</taxon>
        <taxon>Pentapetalae</taxon>
        <taxon>rosids</taxon>
        <taxon>malvids</taxon>
        <taxon>Myrtales</taxon>
        <taxon>Lythraceae</taxon>
        <taxon>Trapa</taxon>
    </lineage>
</organism>
<dbReference type="SUPFAM" id="SSF51445">
    <property type="entry name" value="(Trans)glycosidases"/>
    <property type="match status" value="1"/>
</dbReference>
<name>A0AAN7Q2Z4_9MYRT</name>
<feature type="region of interest" description="Disordered" evidence="5">
    <location>
        <begin position="611"/>
        <end position="634"/>
    </location>
</feature>
<evidence type="ECO:0000259" key="6">
    <source>
        <dbReference type="Pfam" id="PF00933"/>
    </source>
</evidence>
<evidence type="ECO:0000313" key="9">
    <source>
        <dbReference type="Proteomes" id="UP001345219"/>
    </source>
</evidence>
<evidence type="ECO:0000259" key="7">
    <source>
        <dbReference type="Pfam" id="PF01915"/>
    </source>
</evidence>
<protein>
    <recommendedName>
        <fullName evidence="10">Beta-glucosidase</fullName>
    </recommendedName>
</protein>
<dbReference type="Gene3D" id="3.40.50.1700">
    <property type="entry name" value="Glycoside hydrolase family 3 C-terminal domain"/>
    <property type="match status" value="1"/>
</dbReference>
<dbReference type="Proteomes" id="UP001345219">
    <property type="component" value="Chromosome 8"/>
</dbReference>
<evidence type="ECO:0000256" key="5">
    <source>
        <dbReference type="SAM" id="MobiDB-lite"/>
    </source>
</evidence>
<dbReference type="AlphaFoldDB" id="A0AAN7Q2Z4"/>